<reference evidence="2" key="1">
    <citation type="submission" date="2016-11" db="UniProtKB">
        <authorList>
            <consortium name="WormBaseParasite"/>
        </authorList>
    </citation>
    <scope>IDENTIFICATION</scope>
    <source>
        <strain evidence="2">KR3021</strain>
    </source>
</reference>
<dbReference type="WBParaSite" id="RSKR_0000158150.1">
    <property type="protein sequence ID" value="RSKR_0000158150.1"/>
    <property type="gene ID" value="RSKR_0000158150"/>
</dbReference>
<organism evidence="1 2">
    <name type="scientific">Rhabditophanes sp. KR3021</name>
    <dbReference type="NCBI Taxonomy" id="114890"/>
    <lineage>
        <taxon>Eukaryota</taxon>
        <taxon>Metazoa</taxon>
        <taxon>Ecdysozoa</taxon>
        <taxon>Nematoda</taxon>
        <taxon>Chromadorea</taxon>
        <taxon>Rhabditida</taxon>
        <taxon>Tylenchina</taxon>
        <taxon>Panagrolaimomorpha</taxon>
        <taxon>Strongyloidoidea</taxon>
        <taxon>Alloionematidae</taxon>
        <taxon>Rhabditophanes</taxon>
    </lineage>
</organism>
<name>A0AC35TKW8_9BILA</name>
<evidence type="ECO:0000313" key="2">
    <source>
        <dbReference type="WBParaSite" id="RSKR_0000158150.1"/>
    </source>
</evidence>
<protein>
    <submittedName>
        <fullName evidence="2">MT-A70-domain-containing protein</fullName>
    </submittedName>
</protein>
<accession>A0AC35TKW8</accession>
<sequence length="339" mass="39719">MIKFKTEEWCFVDELDYWKSIYSDRVNDSHWFITNKFEMDSEYLACKNNTNGRRRKKAFPNIDKDLCEMLNKCNDICERLKSIFSQGKIDGGNNTRAREALSKSLGKMHQLIVKSDVCLDGGINKNMIYTNETNELITIVIDNCKYLIPMFSEFVVGDVSDILKISRRFDTIIVDPPWYNKSIKRRKDYQICKRNSLNPLHYLPIPDLLNENGIVFMWITNNARLQEEVASIIQDKFKLKVVGRWKWLKVTKNFEPTISNSKAHHKLPYEEVWILSNMLMSIPFDYVITSVPHISSSRKPPIGLIFKQLFPSYLFGRYLLPSTLTIGLEALYFQNESFF</sequence>
<dbReference type="Proteomes" id="UP000095286">
    <property type="component" value="Unplaced"/>
</dbReference>
<proteinExistence type="predicted"/>
<evidence type="ECO:0000313" key="1">
    <source>
        <dbReference type="Proteomes" id="UP000095286"/>
    </source>
</evidence>